<dbReference type="AlphaFoldDB" id="A0A0U5FJP1"/>
<keyword evidence="3" id="KW-1185">Reference proteome</keyword>
<name>A0A0U5FJP1_XANCI</name>
<dbReference type="KEGG" id="xcu:J159_04041"/>
<dbReference type="KEGG" id="xcf:J172_04059"/>
<reference evidence="2 3" key="1">
    <citation type="submission" date="2014-09" db="EMBL/GenBank/DDBJ databases">
        <authorList>
            <person name="Regsiter A."/>
        </authorList>
    </citation>
    <scope>NUCLEOTIDE SEQUENCE [LARGE SCALE GENOMIC DNA]</scope>
</reference>
<dbReference type="KEGG" id="xcm:J164_04042"/>
<gene>
    <name evidence="2" type="ORF">XAC3562_870057</name>
</gene>
<evidence type="ECO:0000313" key="2">
    <source>
        <dbReference type="EMBL" id="CEG18682.1"/>
    </source>
</evidence>
<dbReference type="KEGG" id="xcw:J162_04046"/>
<accession>A0A0U5FJP1</accession>
<sequence length="205" mass="22677">MRGFCWLAQLFRLSVVVDIPTIQSIGHSAANKGRAFVAHFASYSNRRLPSGRPDGVHRWIRSKSYRTPSPRVVLPLVPCIWSHQRCGKHRRCRDRSALGRPLCQGYAGKDVGQARLSWAMSVISYSNCRTVRLALARQVDAQRGGARPFSKGFASAALQGFVPTPVRDTWRGSVAASRAISVPRRRSASGAMRQLPPTQPRRGGM</sequence>
<dbReference type="KEGG" id="xcr:J163_04041"/>
<comment type="caution">
    <text evidence="2">The sequence shown here is derived from an EMBL/GenBank/DDBJ whole genome shotgun (WGS) entry which is preliminary data.</text>
</comment>
<protein>
    <submittedName>
        <fullName evidence="2">Uncharacterized protein</fullName>
    </submittedName>
</protein>
<organism evidence="2 3">
    <name type="scientific">Xanthomonas citri pv. citri</name>
    <dbReference type="NCBI Taxonomy" id="611301"/>
    <lineage>
        <taxon>Bacteria</taxon>
        <taxon>Pseudomonadati</taxon>
        <taxon>Pseudomonadota</taxon>
        <taxon>Gammaproteobacteria</taxon>
        <taxon>Lysobacterales</taxon>
        <taxon>Lysobacteraceae</taxon>
        <taxon>Xanthomonas</taxon>
    </lineage>
</organism>
<evidence type="ECO:0000313" key="3">
    <source>
        <dbReference type="Proteomes" id="UP000052230"/>
    </source>
</evidence>
<dbReference type="Proteomes" id="UP000052230">
    <property type="component" value="Unassembled WGS sequence"/>
</dbReference>
<evidence type="ECO:0000256" key="1">
    <source>
        <dbReference type="SAM" id="MobiDB-lite"/>
    </source>
</evidence>
<dbReference type="KEGG" id="xcn:J169_04066"/>
<feature type="region of interest" description="Disordered" evidence="1">
    <location>
        <begin position="182"/>
        <end position="205"/>
    </location>
</feature>
<dbReference type="EMBL" id="CCXZ01000185">
    <property type="protein sequence ID" value="CEG18682.1"/>
    <property type="molecule type" value="Genomic_DNA"/>
</dbReference>
<proteinExistence type="predicted"/>